<dbReference type="AlphaFoldDB" id="A0A0M0G6R7"/>
<gene>
    <name evidence="1" type="ORF">AF332_00235</name>
</gene>
<proteinExistence type="predicted"/>
<dbReference type="EMBL" id="LGUF01000007">
    <property type="protein sequence ID" value="KON85453.1"/>
    <property type="molecule type" value="Genomic_DNA"/>
</dbReference>
<keyword evidence="2" id="KW-1185">Reference proteome</keyword>
<dbReference type="InterPro" id="IPR011990">
    <property type="entry name" value="TPR-like_helical_dom_sf"/>
</dbReference>
<dbReference type="Proteomes" id="UP000037109">
    <property type="component" value="Unassembled WGS sequence"/>
</dbReference>
<name>A0A0M0G6R7_SPOGL</name>
<accession>A0A0M0G6R7</accession>
<protein>
    <submittedName>
        <fullName evidence="1">Uncharacterized protein</fullName>
    </submittedName>
</protein>
<organism evidence="1 2">
    <name type="scientific">Sporosarcina globispora</name>
    <name type="common">Bacillus globisporus</name>
    <dbReference type="NCBI Taxonomy" id="1459"/>
    <lineage>
        <taxon>Bacteria</taxon>
        <taxon>Bacillati</taxon>
        <taxon>Bacillota</taxon>
        <taxon>Bacilli</taxon>
        <taxon>Bacillales</taxon>
        <taxon>Caryophanaceae</taxon>
        <taxon>Sporosarcina</taxon>
    </lineage>
</organism>
<evidence type="ECO:0000313" key="2">
    <source>
        <dbReference type="Proteomes" id="UP000037109"/>
    </source>
</evidence>
<evidence type="ECO:0000313" key="1">
    <source>
        <dbReference type="EMBL" id="KON85453.1"/>
    </source>
</evidence>
<sequence>MVANDFVVSGVIGRYWQGWGAADGPFGKPTGPEENVPGRNGSRQRFERGEIAWSRDHNIVTSVYRLRNEACFEWTHPLLKYDYFRYDISYNGAGQGQARMQVKSTHSQIWTKLQGFGEYAFIIKFCTDPFIGADECKHGWTIPVRLTLDKSTETPNPNPGGPQVKPEFAERWHELGAWDGPLGKPIFTFYDYPQPNEAFIQRFERGAITTSPNHAYGMVVAAYQRGRFIEVNWGGGKPSSFNVYRVDVYRNNKKILEKLVQVWPGDWARSLNSSGFFRYEPPNTIEDAVYGFVINPSSTSSLNPALAPNPDPEITVEPVSSQFDLTNIVNFPYGQTLQVNVRYYAVYYDAELNLPAPNGIPAHAYAYASHAARIKSIVEHYVYVKRMLNWPAGPATEDNTLLLIAYLQAASDDPDSRVPGELPNRVIAHAMLRSMTQGHGQVGTGFEEELFLGITLSKKGDYDMALKGLMVVAYRYRNLLTSDELDFILRGLVPRHLVGGHDPRIQSYSILTEVVPETENHMLMINSTRYLVNQILFEQTGNQQYNNVQNGLMTWLLSFMQNIAKHDFLEFNSRPYQRLSLHAIFNLHEFAKDPDITTAAHIILDYVMMKFAVSSNRTRRVGPFRRLHDYMNRVCNKHNDLAFPYEGADALIGFFLMYVGPTDRDRNPTNLFPEGWSGFALIAGLTGYRPPPAAYIISIDRPGPSQHRFYHGRRPEVYEADEIADGGVEIYYNSPSFLLTAGGMFLNSGYGNDQFTKYKQVAYAQATTLLPTRALDIKGRPDLNVKFEDLIRFDQFPSKRLPVEEKQCAFENERSAVNTGVHLGFACGANLVIPDKWLRLTGTPPTGTPDANGWYLLNLNQDLPDYGPLGFYVAAYRTPVADPEQLEVRYGMVPQNVGLLYATEAAGMSFDEFKKRILERNKFPDKFEWAGVYDFHTPHDRERVFRFWIRPEDHKYIPRIYELNGESVKDFTSLNLVEGVFLNALGKHDGFIEAYTPGCRSPLILDYRNPAKPIRKDNMNDCPQPWLERAQALYMQAVQLIEAGRQREAVGLASEAVILFRQLAAIPAALTTIVGYLVELSSKLCHVGGLCSEAVNPIQAAVDLLRAFQPEPDKQKDYLELFASTVHMLAVRLLEAGRKGEAVGPANEAVMLYRRLGGMSGADVMTVARHLLDLSADLYDYGLYSESINPIQVAVLFLKGFQPQPDKQLDYLELFAFSLFALARRLQKAGRVNEAKISAQEAVTVYRRLAEMDPDKFGPLFQSAEELVTSLT</sequence>
<dbReference type="Gene3D" id="1.25.40.10">
    <property type="entry name" value="Tetratricopeptide repeat domain"/>
    <property type="match status" value="1"/>
</dbReference>
<comment type="caution">
    <text evidence="1">The sequence shown here is derived from an EMBL/GenBank/DDBJ whole genome shotgun (WGS) entry which is preliminary data.</text>
</comment>
<dbReference type="SUPFAM" id="SSF48452">
    <property type="entry name" value="TPR-like"/>
    <property type="match status" value="1"/>
</dbReference>
<reference evidence="2" key="1">
    <citation type="submission" date="2015-07" db="EMBL/GenBank/DDBJ databases">
        <title>Fjat-10036 dsm4.</title>
        <authorList>
            <person name="Liu B."/>
            <person name="Wang J."/>
            <person name="Zhu Y."/>
            <person name="Liu G."/>
            <person name="Chen Q."/>
            <person name="Chen Z."/>
            <person name="Lan J."/>
            <person name="Che J."/>
            <person name="Ge C."/>
            <person name="Shi H."/>
            <person name="Pan Z."/>
            <person name="Liu X."/>
        </authorList>
    </citation>
    <scope>NUCLEOTIDE SEQUENCE [LARGE SCALE GENOMIC DNA]</scope>
    <source>
        <strain evidence="2">DSM 4</strain>
    </source>
</reference>
<dbReference type="STRING" id="1459.AF332_00235"/>
<dbReference type="PATRIC" id="fig|1459.3.peg.71"/>